<dbReference type="EMBL" id="MDHJ01000001">
    <property type="protein sequence ID" value="OUE07353.1"/>
    <property type="molecule type" value="Genomic_DNA"/>
</dbReference>
<proteinExistence type="predicted"/>
<name>A0A251XQ14_9MICO</name>
<evidence type="ECO:0000313" key="3">
    <source>
        <dbReference type="Proteomes" id="UP000195106"/>
    </source>
</evidence>
<protein>
    <submittedName>
        <fullName evidence="2">Uncharacterized protein</fullName>
    </submittedName>
</protein>
<evidence type="ECO:0000256" key="1">
    <source>
        <dbReference type="SAM" id="MobiDB-lite"/>
    </source>
</evidence>
<accession>A0A251XQ14</accession>
<gene>
    <name evidence="2" type="ORF">CMsap09_00295</name>
</gene>
<sequence>MSKRGPAPCANRNSGFGCQASGPGTWKIVVAVSGSPMSPRAMDRMALWIPAPSTVSGAHATCTPAARAASSRSAPEAWSRASGFSLHTFLPAATMRRPTSAWVAGSVRLTTISISSIARSSSTVPWPGTPCSSARERARSRSMSATNRTSRSGNAVMFSR</sequence>
<organism evidence="2 3">
    <name type="scientific">Clavibacter michiganensis</name>
    <dbReference type="NCBI Taxonomy" id="28447"/>
    <lineage>
        <taxon>Bacteria</taxon>
        <taxon>Bacillati</taxon>
        <taxon>Actinomycetota</taxon>
        <taxon>Actinomycetes</taxon>
        <taxon>Micrococcales</taxon>
        <taxon>Microbacteriaceae</taxon>
        <taxon>Clavibacter</taxon>
    </lineage>
</organism>
<reference evidence="2 3" key="1">
    <citation type="submission" date="2016-08" db="EMBL/GenBank/DDBJ databases">
        <title>Genome sequence of Clavibacter michiganensis spp. strain CASJ009.</title>
        <authorList>
            <person name="Thapa S.P."/>
            <person name="Coaker G."/>
        </authorList>
    </citation>
    <scope>NUCLEOTIDE SEQUENCE [LARGE SCALE GENOMIC DNA]</scope>
    <source>
        <strain evidence="2">CASJ009</strain>
    </source>
</reference>
<dbReference type="Proteomes" id="UP000195106">
    <property type="component" value="Unassembled WGS sequence"/>
</dbReference>
<feature type="region of interest" description="Disordered" evidence="1">
    <location>
        <begin position="120"/>
        <end position="160"/>
    </location>
</feature>
<comment type="caution">
    <text evidence="2">The sequence shown here is derived from an EMBL/GenBank/DDBJ whole genome shotgun (WGS) entry which is preliminary data.</text>
</comment>
<evidence type="ECO:0000313" key="2">
    <source>
        <dbReference type="EMBL" id="OUE07353.1"/>
    </source>
</evidence>
<dbReference type="AlphaFoldDB" id="A0A251XQ14"/>